<dbReference type="Gene3D" id="1.10.10.10">
    <property type="entry name" value="Winged helix-like DNA-binding domain superfamily/Winged helix DNA-binding domain"/>
    <property type="match status" value="1"/>
</dbReference>
<dbReference type="PANTHER" id="PTHR46889:SF4">
    <property type="entry name" value="TRANSPOSASE INSO FOR INSERTION SEQUENCE ELEMENT IS911B-RELATED"/>
    <property type="match status" value="1"/>
</dbReference>
<dbReference type="InterPro" id="IPR001584">
    <property type="entry name" value="Integrase_cat-core"/>
</dbReference>
<protein>
    <submittedName>
        <fullName evidence="2">Fis family transcriptional regulator</fullName>
    </submittedName>
</protein>
<dbReference type="Pfam" id="PF00665">
    <property type="entry name" value="rve"/>
    <property type="match status" value="1"/>
</dbReference>
<dbReference type="AlphaFoldDB" id="A0A2S7T5N9"/>
<dbReference type="PROSITE" id="PS50994">
    <property type="entry name" value="INTEGRASE"/>
    <property type="match status" value="1"/>
</dbReference>
<proteinExistence type="predicted"/>
<keyword evidence="3" id="KW-1185">Reference proteome</keyword>
<dbReference type="SUPFAM" id="SSF46689">
    <property type="entry name" value="Homeodomain-like"/>
    <property type="match status" value="1"/>
</dbReference>
<dbReference type="Pfam" id="PF13565">
    <property type="entry name" value="HTH_32"/>
    <property type="match status" value="1"/>
</dbReference>
<evidence type="ECO:0000313" key="3">
    <source>
        <dbReference type="Proteomes" id="UP000239366"/>
    </source>
</evidence>
<dbReference type="NCBIfam" id="NF033516">
    <property type="entry name" value="transpos_IS3"/>
    <property type="match status" value="1"/>
</dbReference>
<gene>
    <name evidence="2" type="ORF">BST99_05365</name>
</gene>
<dbReference type="Gene3D" id="3.30.420.10">
    <property type="entry name" value="Ribonuclease H-like superfamily/Ribonuclease H"/>
    <property type="match status" value="1"/>
</dbReference>
<dbReference type="InterPro" id="IPR048020">
    <property type="entry name" value="Transpos_IS3"/>
</dbReference>
<dbReference type="InterPro" id="IPR009057">
    <property type="entry name" value="Homeodomain-like_sf"/>
</dbReference>
<dbReference type="InterPro" id="IPR012337">
    <property type="entry name" value="RNaseH-like_sf"/>
</dbReference>
<dbReference type="InterPro" id="IPR050900">
    <property type="entry name" value="Transposase_IS3/IS150/IS904"/>
</dbReference>
<dbReference type="GO" id="GO:0015074">
    <property type="term" value="P:DNA integration"/>
    <property type="evidence" value="ECO:0007669"/>
    <property type="project" value="InterPro"/>
</dbReference>
<dbReference type="Proteomes" id="UP000239366">
    <property type="component" value="Unassembled WGS sequence"/>
</dbReference>
<dbReference type="PANTHER" id="PTHR46889">
    <property type="entry name" value="TRANSPOSASE INSF FOR INSERTION SEQUENCE IS3B-RELATED"/>
    <property type="match status" value="1"/>
</dbReference>
<name>A0A2S7T5N9_9FLAO</name>
<dbReference type="GO" id="GO:0003676">
    <property type="term" value="F:nucleic acid binding"/>
    <property type="evidence" value="ECO:0007669"/>
    <property type="project" value="InterPro"/>
</dbReference>
<comment type="caution">
    <text evidence="2">The sequence shown here is derived from an EMBL/GenBank/DDBJ whole genome shotgun (WGS) entry which is preliminary data.</text>
</comment>
<dbReference type="EMBL" id="MQVX01000001">
    <property type="protein sequence ID" value="PQJ15233.1"/>
    <property type="molecule type" value="Genomic_DNA"/>
</dbReference>
<dbReference type="SUPFAM" id="SSF53098">
    <property type="entry name" value="Ribonuclease H-like"/>
    <property type="match status" value="1"/>
</dbReference>
<dbReference type="InterPro" id="IPR036397">
    <property type="entry name" value="RNaseH_sf"/>
</dbReference>
<feature type="domain" description="Integrase catalytic" evidence="1">
    <location>
        <begin position="128"/>
        <end position="296"/>
    </location>
</feature>
<dbReference type="InterPro" id="IPR036388">
    <property type="entry name" value="WH-like_DNA-bd_sf"/>
</dbReference>
<evidence type="ECO:0000259" key="1">
    <source>
        <dbReference type="PROSITE" id="PS50994"/>
    </source>
</evidence>
<sequence>MRYSQSEKMEIIRIVEGSELGVNRTLVELKINKSTFYNWYRRYQEEGFEGLKNQYNPERVVWNRIPAQIQEDILDLALEQPERSARELACLYTDNKGYFISESSVYRILKRAGLITGPAMQVISASDRFKDPTVRINQMWQTDFTYFRVIGWGWYYLSTIMDDYSRYIIAWELCSSMKASDASRTLEMALKRTGLTKDQAPKLLSDNGSCYISHDLQAFVQSKGIKHVRGAPAHPQTQGKIERYHRTLKNVIKLDNYYITGHLKLAIDEFVHFYNSDRYHESLGNVTPEDVFTGRHHRILKRRDKIKQRTIQIRRKNHQKRKLKNSA</sequence>
<evidence type="ECO:0000313" key="2">
    <source>
        <dbReference type="EMBL" id="PQJ15233.1"/>
    </source>
</evidence>
<reference evidence="3" key="1">
    <citation type="submission" date="2016-11" db="EMBL/GenBank/DDBJ databases">
        <title>Trade-off between light-utilization and light-protection in marine flavobacteria.</title>
        <authorList>
            <person name="Kumagai Y."/>
            <person name="Yoshizawa S."/>
            <person name="Kogure K."/>
        </authorList>
    </citation>
    <scope>NUCLEOTIDE SEQUENCE [LARGE SCALE GENOMIC DNA]</scope>
    <source>
        <strain evidence="3">SG-18</strain>
    </source>
</reference>
<accession>A0A2S7T5N9</accession>
<organism evidence="2 3">
    <name type="scientific">Aureicoccus marinus</name>
    <dbReference type="NCBI Taxonomy" id="754435"/>
    <lineage>
        <taxon>Bacteria</taxon>
        <taxon>Pseudomonadati</taxon>
        <taxon>Bacteroidota</taxon>
        <taxon>Flavobacteriia</taxon>
        <taxon>Flavobacteriales</taxon>
        <taxon>Flavobacteriaceae</taxon>
        <taxon>Aureicoccus</taxon>
    </lineage>
</organism>